<dbReference type="EMBL" id="JASCZI010272004">
    <property type="protein sequence ID" value="MED6219075.1"/>
    <property type="molecule type" value="Genomic_DNA"/>
</dbReference>
<reference evidence="2 3" key="1">
    <citation type="journal article" date="2023" name="Plants (Basel)">
        <title>Bridging the Gap: Combining Genomics and Transcriptomics Approaches to Understand Stylosanthes scabra, an Orphan Legume from the Brazilian Caatinga.</title>
        <authorList>
            <person name="Ferreira-Neto J.R.C."/>
            <person name="da Silva M.D."/>
            <person name="Binneck E."/>
            <person name="de Melo N.F."/>
            <person name="da Silva R.H."/>
            <person name="de Melo A.L.T.M."/>
            <person name="Pandolfi V."/>
            <person name="Bustamante F.O."/>
            <person name="Brasileiro-Vidal A.C."/>
            <person name="Benko-Iseppon A.M."/>
        </authorList>
    </citation>
    <scope>NUCLEOTIDE SEQUENCE [LARGE SCALE GENOMIC DNA]</scope>
    <source>
        <tissue evidence="2">Leaves</tissue>
    </source>
</reference>
<organism evidence="2 3">
    <name type="scientific">Stylosanthes scabra</name>
    <dbReference type="NCBI Taxonomy" id="79078"/>
    <lineage>
        <taxon>Eukaryota</taxon>
        <taxon>Viridiplantae</taxon>
        <taxon>Streptophyta</taxon>
        <taxon>Embryophyta</taxon>
        <taxon>Tracheophyta</taxon>
        <taxon>Spermatophyta</taxon>
        <taxon>Magnoliopsida</taxon>
        <taxon>eudicotyledons</taxon>
        <taxon>Gunneridae</taxon>
        <taxon>Pentapetalae</taxon>
        <taxon>rosids</taxon>
        <taxon>fabids</taxon>
        <taxon>Fabales</taxon>
        <taxon>Fabaceae</taxon>
        <taxon>Papilionoideae</taxon>
        <taxon>50 kb inversion clade</taxon>
        <taxon>dalbergioids sensu lato</taxon>
        <taxon>Dalbergieae</taxon>
        <taxon>Pterocarpus clade</taxon>
        <taxon>Stylosanthes</taxon>
    </lineage>
</organism>
<evidence type="ECO:0000256" key="1">
    <source>
        <dbReference type="SAM" id="MobiDB-lite"/>
    </source>
</evidence>
<name>A0ABU6Z9U7_9FABA</name>
<sequence>MTKRKTRELTYLRVNPGLLRFDLLELLVMLVDIGGLSASKAGLDTQSSGAARTNIRRLMVDLNMPFEGSVDESNSNVNAPPEGAEEKDFESHEMSIVRDPAMHSYHPDSDGEEIEVEPVNVDVVDEEETSYFTHGQPALTQPAVTEKYDHPTHFTTLNLGAMRLDNSYHQRGPDDDPTSEFEVWQQFDNKESVFIAIKTYNFRRAVEYKIPECCPL</sequence>
<accession>A0ABU6Z9U7</accession>
<evidence type="ECO:0000313" key="3">
    <source>
        <dbReference type="Proteomes" id="UP001341840"/>
    </source>
</evidence>
<gene>
    <name evidence="2" type="ORF">PIB30_032544</name>
</gene>
<protein>
    <submittedName>
        <fullName evidence="2">Uncharacterized protein</fullName>
    </submittedName>
</protein>
<feature type="region of interest" description="Disordered" evidence="1">
    <location>
        <begin position="69"/>
        <end position="90"/>
    </location>
</feature>
<dbReference type="Proteomes" id="UP001341840">
    <property type="component" value="Unassembled WGS sequence"/>
</dbReference>
<evidence type="ECO:0000313" key="2">
    <source>
        <dbReference type="EMBL" id="MED6219075.1"/>
    </source>
</evidence>
<proteinExistence type="predicted"/>
<keyword evidence="3" id="KW-1185">Reference proteome</keyword>
<comment type="caution">
    <text evidence="2">The sequence shown here is derived from an EMBL/GenBank/DDBJ whole genome shotgun (WGS) entry which is preliminary data.</text>
</comment>